<sequence>MSAYSSNIDQLLYNYFGGRMVYDVTLAVDYTADEGEIEVHSRSGVLRLKITASYYPFGLYALSTNYANGLGIEKVELEEVNPQLRGGKVENHLGKTTPSYPTETRTSISPSSAVELNTTSALANYATEADGYTVRTEQCSLDDSSAPVRFGSVKEEDCFRGNTPALACKEADKPLGMNLMAKPILERCCVTYSSTAPSPSFASLASYTVWPQALACLTITWRGPSSMLGWLRHGKFSAQWDQHPDRVRSMVGEVGGLTALLSSNKISDPLPRHPVPLDWNRNQPALFLFEASGRSDDRQIDPPSLCSLCRWYSNIPATGQRRAEEVD</sequence>
<evidence type="ECO:0000313" key="2">
    <source>
        <dbReference type="EMBL" id="CAD7400284.1"/>
    </source>
</evidence>
<evidence type="ECO:0000256" key="1">
    <source>
        <dbReference type="SAM" id="MobiDB-lite"/>
    </source>
</evidence>
<feature type="region of interest" description="Disordered" evidence="1">
    <location>
        <begin position="88"/>
        <end position="107"/>
    </location>
</feature>
<reference evidence="2" key="1">
    <citation type="submission" date="2020-11" db="EMBL/GenBank/DDBJ databases">
        <authorList>
            <person name="Tran Van P."/>
        </authorList>
    </citation>
    <scope>NUCLEOTIDE SEQUENCE</scope>
</reference>
<name>A0A7R9CPT9_TIMCR</name>
<dbReference type="EMBL" id="OC318037">
    <property type="protein sequence ID" value="CAD7400284.1"/>
    <property type="molecule type" value="Genomic_DNA"/>
</dbReference>
<organism evidence="2">
    <name type="scientific">Timema cristinae</name>
    <name type="common">Walking stick</name>
    <dbReference type="NCBI Taxonomy" id="61476"/>
    <lineage>
        <taxon>Eukaryota</taxon>
        <taxon>Metazoa</taxon>
        <taxon>Ecdysozoa</taxon>
        <taxon>Arthropoda</taxon>
        <taxon>Hexapoda</taxon>
        <taxon>Insecta</taxon>
        <taxon>Pterygota</taxon>
        <taxon>Neoptera</taxon>
        <taxon>Polyneoptera</taxon>
        <taxon>Phasmatodea</taxon>
        <taxon>Timematodea</taxon>
        <taxon>Timematoidea</taxon>
        <taxon>Timematidae</taxon>
        <taxon>Timema</taxon>
    </lineage>
</organism>
<proteinExistence type="predicted"/>
<protein>
    <submittedName>
        <fullName evidence="2">Uncharacterized protein</fullName>
    </submittedName>
</protein>
<feature type="compositionally biased region" description="Polar residues" evidence="1">
    <location>
        <begin position="94"/>
        <end position="107"/>
    </location>
</feature>
<gene>
    <name evidence="2" type="ORF">TCEB3V08_LOCUS5433</name>
</gene>
<dbReference type="AlphaFoldDB" id="A0A7R9CPT9"/>
<accession>A0A7R9CPT9</accession>